<evidence type="ECO:0000313" key="2">
    <source>
        <dbReference type="EMBL" id="MBB5156096.1"/>
    </source>
</evidence>
<evidence type="ECO:0000313" key="3">
    <source>
        <dbReference type="Proteomes" id="UP000584374"/>
    </source>
</evidence>
<dbReference type="Proteomes" id="UP000584374">
    <property type="component" value="Unassembled WGS sequence"/>
</dbReference>
<reference evidence="2 3" key="1">
    <citation type="submission" date="2020-08" db="EMBL/GenBank/DDBJ databases">
        <title>Sequencing the genomes of 1000 actinobacteria strains.</title>
        <authorList>
            <person name="Klenk H.-P."/>
        </authorList>
    </citation>
    <scope>NUCLEOTIDE SEQUENCE [LARGE SCALE GENOMIC DNA]</scope>
    <source>
        <strain evidence="2 3">DSM 45584</strain>
    </source>
</reference>
<organism evidence="2 3">
    <name type="scientific">Saccharopolyspora phatthalungensis</name>
    <dbReference type="NCBI Taxonomy" id="664693"/>
    <lineage>
        <taxon>Bacteria</taxon>
        <taxon>Bacillati</taxon>
        <taxon>Actinomycetota</taxon>
        <taxon>Actinomycetes</taxon>
        <taxon>Pseudonocardiales</taxon>
        <taxon>Pseudonocardiaceae</taxon>
        <taxon>Saccharopolyspora</taxon>
    </lineage>
</organism>
<dbReference type="InterPro" id="IPR001387">
    <property type="entry name" value="Cro/C1-type_HTH"/>
</dbReference>
<dbReference type="EMBL" id="JACHIW010000001">
    <property type="protein sequence ID" value="MBB5156096.1"/>
    <property type="molecule type" value="Genomic_DNA"/>
</dbReference>
<dbReference type="Pfam" id="PF13560">
    <property type="entry name" value="HTH_31"/>
    <property type="match status" value="1"/>
</dbReference>
<keyword evidence="3" id="KW-1185">Reference proteome</keyword>
<proteinExistence type="predicted"/>
<dbReference type="CDD" id="cd00093">
    <property type="entry name" value="HTH_XRE"/>
    <property type="match status" value="1"/>
</dbReference>
<dbReference type="SMART" id="SM00530">
    <property type="entry name" value="HTH_XRE"/>
    <property type="match status" value="1"/>
</dbReference>
<gene>
    <name evidence="2" type="ORF">BJ970_003630</name>
</gene>
<dbReference type="Gene3D" id="1.10.260.40">
    <property type="entry name" value="lambda repressor-like DNA-binding domains"/>
    <property type="match status" value="1"/>
</dbReference>
<name>A0A840Q6K1_9PSEU</name>
<protein>
    <submittedName>
        <fullName evidence="2">Transcriptional regulator with XRE-family HTH domain</fullName>
    </submittedName>
</protein>
<dbReference type="AlphaFoldDB" id="A0A840Q6K1"/>
<evidence type="ECO:0000259" key="1">
    <source>
        <dbReference type="PROSITE" id="PS50943"/>
    </source>
</evidence>
<feature type="domain" description="HTH cro/C1-type" evidence="1">
    <location>
        <begin position="8"/>
        <end position="62"/>
    </location>
</feature>
<dbReference type="PROSITE" id="PS50943">
    <property type="entry name" value="HTH_CROC1"/>
    <property type="match status" value="1"/>
</dbReference>
<sequence>MATRRTAVIQRRTARGFTQESLAEFLQVERSTVGRWERGLVQPQPWQRPGLASALDVSPAELEELLPLSSDHQPDEQQRRSEAADAAPVALPALSTTAINHEQAPGIAALRRLVDVYDLPTDGPTRPLPELRREAEAIVKARLNSDYTKLLRKLPDLVPELTRALFLHDGLERTNAARLLIQAYRAADAIADKFGFYDLSGRIIGVMRWAAELSEDPLAVAATRYVRAETFFANGQLAAGRLMSSG</sequence>
<dbReference type="SUPFAM" id="SSF47413">
    <property type="entry name" value="lambda repressor-like DNA-binding domains"/>
    <property type="match status" value="1"/>
</dbReference>
<comment type="caution">
    <text evidence="2">The sequence shown here is derived from an EMBL/GenBank/DDBJ whole genome shotgun (WGS) entry which is preliminary data.</text>
</comment>
<accession>A0A840Q6K1</accession>
<dbReference type="InterPro" id="IPR010982">
    <property type="entry name" value="Lambda_DNA-bd_dom_sf"/>
</dbReference>
<dbReference type="GO" id="GO:0003677">
    <property type="term" value="F:DNA binding"/>
    <property type="evidence" value="ECO:0007669"/>
    <property type="project" value="InterPro"/>
</dbReference>